<feature type="non-terminal residue" evidence="1">
    <location>
        <position position="89"/>
    </location>
</feature>
<accession>A0A1Y3U785</accession>
<reference evidence="2" key="1">
    <citation type="submission" date="2017-04" db="EMBL/GenBank/DDBJ databases">
        <title>Function of individual gut microbiota members based on whole genome sequencing of pure cultures obtained from chicken caecum.</title>
        <authorList>
            <person name="Medvecky M."/>
            <person name="Cejkova D."/>
            <person name="Polansky O."/>
            <person name="Karasova D."/>
            <person name="Kubasova T."/>
            <person name="Cizek A."/>
            <person name="Rychlik I."/>
        </authorList>
    </citation>
    <scope>NUCLEOTIDE SEQUENCE [LARGE SCALE GENOMIC DNA]</scope>
    <source>
        <strain evidence="2">An70</strain>
    </source>
</reference>
<keyword evidence="2" id="KW-1185">Reference proteome</keyword>
<comment type="caution">
    <text evidence="1">The sequence shown here is derived from an EMBL/GenBank/DDBJ whole genome shotgun (WGS) entry which is preliminary data.</text>
</comment>
<dbReference type="EMBL" id="NFHO01000002">
    <property type="protein sequence ID" value="OUN44005.1"/>
    <property type="molecule type" value="Genomic_DNA"/>
</dbReference>
<dbReference type="AlphaFoldDB" id="A0A1Y3U785"/>
<gene>
    <name evidence="1" type="ORF">B5G21_01600</name>
</gene>
<sequence length="89" mass="9582">MIMERFEALSRATRLAPLPLSSISFMMTTHGSMITPPRIPPVPPPFLRASLSQRSVVLPPPILPALPPFSSALPVIATGRFAVPSPRTP</sequence>
<proteinExistence type="predicted"/>
<dbReference type="Proteomes" id="UP000196560">
    <property type="component" value="Unassembled WGS sequence"/>
</dbReference>
<evidence type="ECO:0000313" key="2">
    <source>
        <dbReference type="Proteomes" id="UP000196560"/>
    </source>
</evidence>
<name>A0A1Y3U785_9ACTN</name>
<organism evidence="1 2">
    <name type="scientific">Enorma massiliensis</name>
    <dbReference type="NCBI Taxonomy" id="1472761"/>
    <lineage>
        <taxon>Bacteria</taxon>
        <taxon>Bacillati</taxon>
        <taxon>Actinomycetota</taxon>
        <taxon>Coriobacteriia</taxon>
        <taxon>Coriobacteriales</taxon>
        <taxon>Coriobacteriaceae</taxon>
        <taxon>Enorma</taxon>
    </lineage>
</organism>
<protein>
    <submittedName>
        <fullName evidence="1">Uncharacterized protein</fullName>
    </submittedName>
</protein>
<evidence type="ECO:0000313" key="1">
    <source>
        <dbReference type="EMBL" id="OUN44005.1"/>
    </source>
</evidence>